<sequence length="122" mass="13590">MESILLLPVIIKIASICLQTCIFIGITVLLTITCRKKDSFDEENEDEALKPQMNSEVMKSPAQQAAIEKIREGQMTPAGQNQTIDDAISNWGAVQKVEGNTWMNSRLCLSKKVLIEILDLLI</sequence>
<dbReference type="Proteomes" id="UP000024404">
    <property type="component" value="Unassembled WGS sequence"/>
</dbReference>
<evidence type="ECO:0000313" key="2">
    <source>
        <dbReference type="EnsemblMetazoa" id="OVOC2588.1"/>
    </source>
</evidence>
<proteinExistence type="predicted"/>
<dbReference type="AlphaFoldDB" id="A0A8R1TQQ3"/>
<keyword evidence="3" id="KW-1185">Reference proteome</keyword>
<name>A0A8R1TQQ3_ONCVO</name>
<keyword evidence="1" id="KW-0812">Transmembrane</keyword>
<evidence type="ECO:0000256" key="1">
    <source>
        <dbReference type="SAM" id="Phobius"/>
    </source>
</evidence>
<keyword evidence="1" id="KW-0472">Membrane</keyword>
<organism evidence="2 3">
    <name type="scientific">Onchocerca volvulus</name>
    <dbReference type="NCBI Taxonomy" id="6282"/>
    <lineage>
        <taxon>Eukaryota</taxon>
        <taxon>Metazoa</taxon>
        <taxon>Ecdysozoa</taxon>
        <taxon>Nematoda</taxon>
        <taxon>Chromadorea</taxon>
        <taxon>Rhabditida</taxon>
        <taxon>Spirurina</taxon>
        <taxon>Spiruromorpha</taxon>
        <taxon>Filarioidea</taxon>
        <taxon>Onchocercidae</taxon>
        <taxon>Onchocerca</taxon>
    </lineage>
</organism>
<evidence type="ECO:0000313" key="3">
    <source>
        <dbReference type="Proteomes" id="UP000024404"/>
    </source>
</evidence>
<dbReference type="EnsemblMetazoa" id="OVOC2588.1">
    <property type="protein sequence ID" value="OVOC2588.1"/>
    <property type="gene ID" value="WBGene00239397"/>
</dbReference>
<accession>A0A8R1TQQ3</accession>
<keyword evidence="1" id="KW-1133">Transmembrane helix</keyword>
<reference evidence="3" key="1">
    <citation type="submission" date="2013-10" db="EMBL/GenBank/DDBJ databases">
        <title>Genome sequencing of Onchocerca volvulus.</title>
        <authorList>
            <person name="Cotton J."/>
            <person name="Tsai J."/>
            <person name="Stanley E."/>
            <person name="Tracey A."/>
            <person name="Holroyd N."/>
            <person name="Lustigman S."/>
            <person name="Berriman M."/>
        </authorList>
    </citation>
    <scope>NUCLEOTIDE SEQUENCE</scope>
</reference>
<protein>
    <submittedName>
        <fullName evidence="2">Uncharacterized protein</fullName>
    </submittedName>
</protein>
<dbReference type="EMBL" id="CMVM020000075">
    <property type="status" value="NOT_ANNOTATED_CDS"/>
    <property type="molecule type" value="Genomic_DNA"/>
</dbReference>
<dbReference type="OMA" id="LITTCCK"/>
<feature type="transmembrane region" description="Helical" evidence="1">
    <location>
        <begin position="6"/>
        <end position="30"/>
    </location>
</feature>
<reference evidence="2" key="2">
    <citation type="submission" date="2022-06" db="UniProtKB">
        <authorList>
            <consortium name="EnsemblMetazoa"/>
        </authorList>
    </citation>
    <scope>IDENTIFICATION</scope>
</reference>